<sequence>MLKPLILLIVVLAVGIGIGYKIGQKSPSVGDCVNSIIGSN</sequence>
<proteinExistence type="predicted"/>
<accession>A0A1S6UBB4</accession>
<gene>
    <name evidence="1" type="ORF">BF_0498</name>
</gene>
<keyword evidence="2" id="KW-1185">Reference proteome</keyword>
<dbReference type="EMBL" id="KY630187">
    <property type="protein sequence ID" value="AQW89023.1"/>
    <property type="molecule type" value="Genomic_DNA"/>
</dbReference>
<evidence type="ECO:0000313" key="1">
    <source>
        <dbReference type="EMBL" id="AQW89023.1"/>
    </source>
</evidence>
<name>A0A1S6UBB4_9CAUD</name>
<dbReference type="Proteomes" id="UP000221837">
    <property type="component" value="Genome"/>
</dbReference>
<evidence type="ECO:0000313" key="2">
    <source>
        <dbReference type="Proteomes" id="UP000221837"/>
    </source>
</evidence>
<reference evidence="1" key="1">
    <citation type="submission" date="2017-02" db="EMBL/GenBank/DDBJ databases">
        <title>Genome sequence of Serratia marcescens phage BF.</title>
        <authorList>
            <person name="Casey E."/>
            <person name="Fitzgerald B."/>
            <person name="Mahony J."/>
            <person name="Lugli G."/>
            <person name="Ventura M."/>
            <person name="van Sinderen D."/>
        </authorList>
    </citation>
    <scope>NUCLEOTIDE SEQUENCE [LARGE SCALE GENOMIC DNA]</scope>
</reference>
<organism evidence="1 2">
    <name type="scientific">Serratia phage BF</name>
    <dbReference type="NCBI Taxonomy" id="1962671"/>
    <lineage>
        <taxon>Viruses</taxon>
        <taxon>Duplodnaviria</taxon>
        <taxon>Heunggongvirae</taxon>
        <taxon>Uroviricota</taxon>
        <taxon>Caudoviricetes</taxon>
        <taxon>Eneladusvirus</taxon>
        <taxon>Eneladusvirus BF</taxon>
    </lineage>
</organism>
<protein>
    <submittedName>
        <fullName evidence="1">Uncharacterized protein</fullName>
    </submittedName>
</protein>